<protein>
    <submittedName>
        <fullName evidence="2">Uncharacterized protein</fullName>
    </submittedName>
</protein>
<feature type="compositionally biased region" description="Polar residues" evidence="1">
    <location>
        <begin position="312"/>
        <end position="324"/>
    </location>
</feature>
<gene>
    <name evidence="2" type="ORF">MG293_000896</name>
</gene>
<dbReference type="Proteomes" id="UP001214576">
    <property type="component" value="Unassembled WGS sequence"/>
</dbReference>
<evidence type="ECO:0000313" key="2">
    <source>
        <dbReference type="EMBL" id="KAI4548566.1"/>
    </source>
</evidence>
<evidence type="ECO:0000256" key="1">
    <source>
        <dbReference type="SAM" id="MobiDB-lite"/>
    </source>
</evidence>
<keyword evidence="3" id="KW-1185">Reference proteome</keyword>
<reference evidence="2" key="1">
    <citation type="submission" date="2022-03" db="EMBL/GenBank/DDBJ databases">
        <title>Genomic analyses of argali, domestic sheep and their hybrids provide insights into chromosomal evolution, heterosis and genetic basis of agronomic traits.</title>
        <authorList>
            <person name="Li M."/>
        </authorList>
    </citation>
    <scope>NUCLEOTIDE SEQUENCE</scope>
    <source>
        <strain evidence="2">CAU-MHL-2022a</strain>
        <tissue evidence="2">Skin</tissue>
    </source>
</reference>
<feature type="compositionally biased region" description="Basic and acidic residues" evidence="1">
    <location>
        <begin position="257"/>
        <end position="271"/>
    </location>
</feature>
<dbReference type="AlphaFoldDB" id="A0AAD4UNQ5"/>
<evidence type="ECO:0000313" key="3">
    <source>
        <dbReference type="Proteomes" id="UP001214576"/>
    </source>
</evidence>
<dbReference type="EMBL" id="JAKZEL010000001">
    <property type="protein sequence ID" value="KAI4548566.1"/>
    <property type="molecule type" value="Genomic_DNA"/>
</dbReference>
<comment type="caution">
    <text evidence="2">The sequence shown here is derived from an EMBL/GenBank/DDBJ whole genome shotgun (WGS) entry which is preliminary data.</text>
</comment>
<feature type="region of interest" description="Disordered" evidence="1">
    <location>
        <begin position="257"/>
        <end position="324"/>
    </location>
</feature>
<organism evidence="2 3">
    <name type="scientific">Ovis ammon polii</name>
    <dbReference type="NCBI Taxonomy" id="230172"/>
    <lineage>
        <taxon>Eukaryota</taxon>
        <taxon>Metazoa</taxon>
        <taxon>Chordata</taxon>
        <taxon>Craniata</taxon>
        <taxon>Vertebrata</taxon>
        <taxon>Euteleostomi</taxon>
        <taxon>Mammalia</taxon>
        <taxon>Eutheria</taxon>
        <taxon>Laurasiatheria</taxon>
        <taxon>Artiodactyla</taxon>
        <taxon>Ruminantia</taxon>
        <taxon>Pecora</taxon>
        <taxon>Bovidae</taxon>
        <taxon>Caprinae</taxon>
        <taxon>Ovis</taxon>
    </lineage>
</organism>
<name>A0AAD4UNQ5_OVIAM</name>
<sequence length="324" mass="36201">MSEKAMAPYSSTLAWKNPMGGGAWSSVNKVVKQCDILQDIKRSKFQLVYLGDNVDSVPDHYNNANIAINRKEKREQLYETLTIKMIYFILELFSEKAMTPHSSTLTWKIPQTEEPVTTNSYFRRRQWHPTPVLLAEESHGWRSLVAAVHGVVKSRKRLSDFTFTFHFHALEKEMATHSSVLAWRIPECNEVSSNELCNVIVFGVTLGSLYIEAHGYVPMLLENLHGHRVRIQSSVSTALVMVGKSLEAGFWDKARYQHGPDDGSSKQDSEPGKAGFSVLDVPPEGRQIQAVPWDSVGPAQCSGSSPPLDATVESQRGKQGTLNN</sequence>
<accession>A0AAD4UNQ5</accession>
<proteinExistence type="predicted"/>